<protein>
    <submittedName>
        <fullName evidence="8">Putative membrane protein</fullName>
    </submittedName>
</protein>
<dbReference type="PANTHER" id="PTHR40043">
    <property type="entry name" value="UPF0719 INNER MEMBRANE PROTEIN YJFL"/>
    <property type="match status" value="1"/>
</dbReference>
<keyword evidence="9" id="KW-1185">Reference proteome</keyword>
<feature type="transmembrane region" description="Helical" evidence="7">
    <location>
        <begin position="53"/>
        <end position="75"/>
    </location>
</feature>
<organism evidence="8 9">
    <name type="scientific">Sporomusa malonica</name>
    <dbReference type="NCBI Taxonomy" id="112901"/>
    <lineage>
        <taxon>Bacteria</taxon>
        <taxon>Bacillati</taxon>
        <taxon>Bacillota</taxon>
        <taxon>Negativicutes</taxon>
        <taxon>Selenomonadales</taxon>
        <taxon>Sporomusaceae</taxon>
        <taxon>Sporomusa</taxon>
    </lineage>
</organism>
<evidence type="ECO:0000313" key="9">
    <source>
        <dbReference type="Proteomes" id="UP000192738"/>
    </source>
</evidence>
<keyword evidence="6 7" id="KW-0472">Membrane</keyword>
<name>A0A1W1ZQB5_9FIRM</name>
<dbReference type="InterPro" id="IPR007140">
    <property type="entry name" value="DUF350"/>
</dbReference>
<dbReference type="GO" id="GO:0005886">
    <property type="term" value="C:plasma membrane"/>
    <property type="evidence" value="ECO:0007669"/>
    <property type="project" value="UniProtKB-SubCell"/>
</dbReference>
<dbReference type="PANTHER" id="PTHR40043:SF1">
    <property type="entry name" value="UPF0719 INNER MEMBRANE PROTEIN YJFL"/>
    <property type="match status" value="1"/>
</dbReference>
<reference evidence="8 9" key="1">
    <citation type="submission" date="2017-04" db="EMBL/GenBank/DDBJ databases">
        <authorList>
            <person name="Afonso C.L."/>
            <person name="Miller P.J."/>
            <person name="Scott M.A."/>
            <person name="Spackman E."/>
            <person name="Goraichik I."/>
            <person name="Dimitrov K.M."/>
            <person name="Suarez D.L."/>
            <person name="Swayne D.E."/>
        </authorList>
    </citation>
    <scope>NUCLEOTIDE SEQUENCE [LARGE SCALE GENOMIC DNA]</scope>
    <source>
        <strain evidence="8 9">DSM 5090</strain>
    </source>
</reference>
<evidence type="ECO:0000256" key="3">
    <source>
        <dbReference type="ARBA" id="ARBA00022475"/>
    </source>
</evidence>
<keyword evidence="5 7" id="KW-1133">Transmembrane helix</keyword>
<dbReference type="OrthoDB" id="1683095at2"/>
<gene>
    <name evidence="8" type="ORF">SAMN04488500_104103</name>
</gene>
<dbReference type="Pfam" id="PF03994">
    <property type="entry name" value="DUF350"/>
    <property type="match status" value="1"/>
</dbReference>
<keyword evidence="3" id="KW-1003">Cell membrane</keyword>
<evidence type="ECO:0000256" key="4">
    <source>
        <dbReference type="ARBA" id="ARBA00022692"/>
    </source>
</evidence>
<comment type="subcellular location">
    <subcellularLocation>
        <location evidence="1">Cell membrane</location>
        <topology evidence="1">Multi-pass membrane protein</topology>
    </subcellularLocation>
</comment>
<evidence type="ECO:0000313" key="8">
    <source>
        <dbReference type="EMBL" id="SMC50402.1"/>
    </source>
</evidence>
<feature type="transmembrane region" description="Helical" evidence="7">
    <location>
        <begin position="12"/>
        <end position="32"/>
    </location>
</feature>
<dbReference type="STRING" id="112901.SAMN04488500_104103"/>
<comment type="similarity">
    <text evidence="2">Belongs to the UPF0719 family.</text>
</comment>
<sequence length="145" mass="15475">MGGQWENITNFLLYLGVALPLLGLGILAFMVITPYKEFQLIGEGDDIHEPARVASAQAAAVTLGGKILGLSLVLASAIFHSVNLVDLAIWGLVGIVFQIIIFYLYELVTPFKVVNEIPRGNIAVGILSAFLSISTGVLMAALISY</sequence>
<evidence type="ECO:0000256" key="1">
    <source>
        <dbReference type="ARBA" id="ARBA00004651"/>
    </source>
</evidence>
<evidence type="ECO:0000256" key="6">
    <source>
        <dbReference type="ARBA" id="ARBA00023136"/>
    </source>
</evidence>
<dbReference type="EMBL" id="FWXI01000004">
    <property type="protein sequence ID" value="SMC50402.1"/>
    <property type="molecule type" value="Genomic_DNA"/>
</dbReference>
<proteinExistence type="inferred from homology"/>
<dbReference type="AlphaFoldDB" id="A0A1W1ZQB5"/>
<feature type="transmembrane region" description="Helical" evidence="7">
    <location>
        <begin position="120"/>
        <end position="143"/>
    </location>
</feature>
<evidence type="ECO:0000256" key="7">
    <source>
        <dbReference type="SAM" id="Phobius"/>
    </source>
</evidence>
<feature type="transmembrane region" description="Helical" evidence="7">
    <location>
        <begin position="87"/>
        <end position="108"/>
    </location>
</feature>
<keyword evidence="4 7" id="KW-0812">Transmembrane</keyword>
<dbReference type="Proteomes" id="UP000192738">
    <property type="component" value="Unassembled WGS sequence"/>
</dbReference>
<evidence type="ECO:0000256" key="2">
    <source>
        <dbReference type="ARBA" id="ARBA00005779"/>
    </source>
</evidence>
<evidence type="ECO:0000256" key="5">
    <source>
        <dbReference type="ARBA" id="ARBA00022989"/>
    </source>
</evidence>
<dbReference type="RefSeq" id="WP_084574765.1">
    <property type="nucleotide sequence ID" value="NZ_CP155572.1"/>
</dbReference>
<accession>A0A1W1ZQB5</accession>